<organism evidence="1 2">
    <name type="scientific">Caerostris darwini</name>
    <dbReference type="NCBI Taxonomy" id="1538125"/>
    <lineage>
        <taxon>Eukaryota</taxon>
        <taxon>Metazoa</taxon>
        <taxon>Ecdysozoa</taxon>
        <taxon>Arthropoda</taxon>
        <taxon>Chelicerata</taxon>
        <taxon>Arachnida</taxon>
        <taxon>Araneae</taxon>
        <taxon>Araneomorphae</taxon>
        <taxon>Entelegynae</taxon>
        <taxon>Araneoidea</taxon>
        <taxon>Araneidae</taxon>
        <taxon>Caerostris</taxon>
    </lineage>
</organism>
<comment type="caution">
    <text evidence="1">The sequence shown here is derived from an EMBL/GenBank/DDBJ whole genome shotgun (WGS) entry which is preliminary data.</text>
</comment>
<accession>A0AAV4W6B7</accession>
<dbReference type="Proteomes" id="UP001054837">
    <property type="component" value="Unassembled WGS sequence"/>
</dbReference>
<keyword evidence="2" id="KW-1185">Reference proteome</keyword>
<evidence type="ECO:0000313" key="2">
    <source>
        <dbReference type="Proteomes" id="UP001054837"/>
    </source>
</evidence>
<proteinExistence type="predicted"/>
<dbReference type="AlphaFoldDB" id="A0AAV4W6B7"/>
<reference evidence="1 2" key="1">
    <citation type="submission" date="2021-06" db="EMBL/GenBank/DDBJ databases">
        <title>Caerostris darwini draft genome.</title>
        <authorList>
            <person name="Kono N."/>
            <person name="Arakawa K."/>
        </authorList>
    </citation>
    <scope>NUCLEOTIDE SEQUENCE [LARGE SCALE GENOMIC DNA]</scope>
</reference>
<gene>
    <name evidence="1" type="ORF">CDAR_170651</name>
</gene>
<evidence type="ECO:0000313" key="1">
    <source>
        <dbReference type="EMBL" id="GIY78197.1"/>
    </source>
</evidence>
<dbReference type="EMBL" id="BPLQ01014210">
    <property type="protein sequence ID" value="GIY78197.1"/>
    <property type="molecule type" value="Genomic_DNA"/>
</dbReference>
<name>A0AAV4W6B7_9ARAC</name>
<protein>
    <submittedName>
        <fullName evidence="1">Uncharacterized protein</fullName>
    </submittedName>
</protein>
<sequence length="112" mass="12472">MLKMLLKLPVQGYTLTFGSRIMTEICCDVLGDRESLMEQAGYAPTQEIQVGDTRCDWSTAESCPRRLDVAAAEGVVPNFGQPRHVRQAKPHLGKLIGRYLGRIPILNFAILQ</sequence>